<dbReference type="GO" id="GO:0006629">
    <property type="term" value="P:lipid metabolic process"/>
    <property type="evidence" value="ECO:0007669"/>
    <property type="project" value="InterPro"/>
</dbReference>
<evidence type="ECO:0000313" key="2">
    <source>
        <dbReference type="Proteomes" id="UP000050795"/>
    </source>
</evidence>
<reference evidence="2" key="1">
    <citation type="submission" date="2022-06" db="EMBL/GenBank/DDBJ databases">
        <authorList>
            <person name="Berger JAMES D."/>
            <person name="Berger JAMES D."/>
        </authorList>
    </citation>
    <scope>NUCLEOTIDE SEQUENCE [LARGE SCALE GENOMIC DNA]</scope>
</reference>
<proteinExistence type="predicted"/>
<keyword evidence="2" id="KW-1185">Reference proteome</keyword>
<protein>
    <recommendedName>
        <fullName evidence="4">Group XV phospholipase A2</fullName>
    </recommendedName>
</protein>
<reference evidence="3" key="2">
    <citation type="submission" date="2023-11" db="UniProtKB">
        <authorList>
            <consortium name="WormBaseParasite"/>
        </authorList>
    </citation>
    <scope>IDENTIFICATION</scope>
</reference>
<keyword evidence="1" id="KW-0472">Membrane</keyword>
<keyword evidence="1" id="KW-0812">Transmembrane</keyword>
<sequence>MTTGIMTICCMILLTIITENIYLSFGRKVSLLSKHDSRPYIQHPVVLIPGIGGNQMYCKPKQFKGEPFPVWLNIFHMAFPSWINYLVHMKYDPIKKRSVDNDVCKMTIPGWGDTQPLENYNADGYSLGHYFHDLVKTLKEDAYFISNFTIRGAPYDFRRAPNENKAFMRNFKALIEETYTNGLNRSVVLVAHSLGSLYTKYFLDLQTYKWKEKYIRTYISVAAPFGGSVNALSSLLSGTNYNIFIHNPILNRPLLRTLTSVSFLLPEPWLWPSNFPLVITSRKNYTVNQFYDLFKDIGFPMGYQMMKSSKENSNMFDDPQGLSQILCVHSSDLLTVKQIVYKSYGHLHDNFPDHSPIPTFENGDGTVNLASLSVCRNWTNSKHILIPGVLHDEIVSDKRFINLVINTVGAKVNDTSNQ</sequence>
<dbReference type="InterPro" id="IPR029058">
    <property type="entry name" value="AB_hydrolase_fold"/>
</dbReference>
<dbReference type="PANTHER" id="PTHR11440">
    <property type="entry name" value="LECITHIN-CHOLESTEROL ACYLTRANSFERASE-RELATED"/>
    <property type="match status" value="1"/>
</dbReference>
<evidence type="ECO:0000256" key="1">
    <source>
        <dbReference type="SAM" id="Phobius"/>
    </source>
</evidence>
<dbReference type="InterPro" id="IPR003386">
    <property type="entry name" value="LACT/PDAT_acylTrfase"/>
</dbReference>
<organism evidence="2 3">
    <name type="scientific">Trichobilharzia regenti</name>
    <name type="common">Nasal bird schistosome</name>
    <dbReference type="NCBI Taxonomy" id="157069"/>
    <lineage>
        <taxon>Eukaryota</taxon>
        <taxon>Metazoa</taxon>
        <taxon>Spiralia</taxon>
        <taxon>Lophotrochozoa</taxon>
        <taxon>Platyhelminthes</taxon>
        <taxon>Trematoda</taxon>
        <taxon>Digenea</taxon>
        <taxon>Strigeidida</taxon>
        <taxon>Schistosomatoidea</taxon>
        <taxon>Schistosomatidae</taxon>
        <taxon>Trichobilharzia</taxon>
    </lineage>
</organism>
<keyword evidence="1" id="KW-1133">Transmembrane helix</keyword>
<feature type="transmembrane region" description="Helical" evidence="1">
    <location>
        <begin position="70"/>
        <end position="87"/>
    </location>
</feature>
<evidence type="ECO:0000313" key="3">
    <source>
        <dbReference type="WBParaSite" id="TREG1_5240.1"/>
    </source>
</evidence>
<accession>A0AA85K3J3</accession>
<dbReference type="Proteomes" id="UP000050795">
    <property type="component" value="Unassembled WGS sequence"/>
</dbReference>
<dbReference type="SUPFAM" id="SSF53474">
    <property type="entry name" value="alpha/beta-Hydrolases"/>
    <property type="match status" value="1"/>
</dbReference>
<dbReference type="WBParaSite" id="TREG1_5240.1">
    <property type="protein sequence ID" value="TREG1_5240.1"/>
    <property type="gene ID" value="TREG1_5240"/>
</dbReference>
<dbReference type="GO" id="GO:0008374">
    <property type="term" value="F:O-acyltransferase activity"/>
    <property type="evidence" value="ECO:0007669"/>
    <property type="project" value="InterPro"/>
</dbReference>
<dbReference type="Gene3D" id="3.40.50.1820">
    <property type="entry name" value="alpha/beta hydrolase"/>
    <property type="match status" value="2"/>
</dbReference>
<dbReference type="Pfam" id="PF02450">
    <property type="entry name" value="LCAT"/>
    <property type="match status" value="1"/>
</dbReference>
<name>A0AA85K3J3_TRIRE</name>
<evidence type="ECO:0008006" key="4">
    <source>
        <dbReference type="Google" id="ProtNLM"/>
    </source>
</evidence>
<dbReference type="AlphaFoldDB" id="A0AA85K3J3"/>